<dbReference type="SUPFAM" id="SSF103481">
    <property type="entry name" value="Multidrug resistance efflux transporter EmrE"/>
    <property type="match status" value="2"/>
</dbReference>
<evidence type="ECO:0000259" key="7">
    <source>
        <dbReference type="Pfam" id="PF00892"/>
    </source>
</evidence>
<reference evidence="9" key="1">
    <citation type="journal article" date="2019" name="Int. J. Syst. Evol. Microbiol.">
        <title>The Global Catalogue of Microorganisms (GCM) 10K type strain sequencing project: providing services to taxonomists for standard genome sequencing and annotation.</title>
        <authorList>
            <consortium name="The Broad Institute Genomics Platform"/>
            <consortium name="The Broad Institute Genome Sequencing Center for Infectious Disease"/>
            <person name="Wu L."/>
            <person name="Ma J."/>
        </authorList>
    </citation>
    <scope>NUCLEOTIDE SEQUENCE [LARGE SCALE GENOMIC DNA]</scope>
    <source>
        <strain evidence="9">JCM 17110</strain>
    </source>
</reference>
<feature type="transmembrane region" description="Helical" evidence="6">
    <location>
        <begin position="74"/>
        <end position="94"/>
    </location>
</feature>
<comment type="subcellular location">
    <subcellularLocation>
        <location evidence="1">Membrane</location>
        <topology evidence="1">Multi-pass membrane protein</topology>
    </subcellularLocation>
</comment>
<evidence type="ECO:0000256" key="3">
    <source>
        <dbReference type="ARBA" id="ARBA00022692"/>
    </source>
</evidence>
<dbReference type="InterPro" id="IPR050638">
    <property type="entry name" value="AA-Vitamin_Transporters"/>
</dbReference>
<feature type="domain" description="EamA" evidence="7">
    <location>
        <begin position="13"/>
        <end position="136"/>
    </location>
</feature>
<sequence>MKIITSDPHQPLAGMLWGASGVLLFAAGLPATRIAVLEMPSLFVGAGRAWLGAVLALILLLFTRQRLPSPRQWLRLALVATGVVFGYPILSSIALESVSATHGVLVTALLPLCTALFGAFLNQHWPKAGFWLCALTGSALVLFYAGQQAQGHWQQADLLLLLASVLCGIGYAEGARLTRELGSWQVICWALVLSLPLLTPLTWYSRPVLADTSPAGWLSMLYLGSCSMFLGFFCWYRGLALGGVTQVSQVQLLQPFGALWLAALLLGESLSAQAIWICLAVVACVALGRRYA</sequence>
<protein>
    <submittedName>
        <fullName evidence="8">DMT family transporter</fullName>
    </submittedName>
</protein>
<evidence type="ECO:0000256" key="6">
    <source>
        <dbReference type="SAM" id="Phobius"/>
    </source>
</evidence>
<keyword evidence="3 6" id="KW-0812">Transmembrane</keyword>
<evidence type="ECO:0000256" key="4">
    <source>
        <dbReference type="ARBA" id="ARBA00022989"/>
    </source>
</evidence>
<dbReference type="PANTHER" id="PTHR32322">
    <property type="entry name" value="INNER MEMBRANE TRANSPORTER"/>
    <property type="match status" value="1"/>
</dbReference>
<comment type="caution">
    <text evidence="8">The sequence shown here is derived from an EMBL/GenBank/DDBJ whole genome shotgun (WGS) entry which is preliminary data.</text>
</comment>
<organism evidence="8 9">
    <name type="scientific">Zobellella aerophila</name>
    <dbReference type="NCBI Taxonomy" id="870480"/>
    <lineage>
        <taxon>Bacteria</taxon>
        <taxon>Pseudomonadati</taxon>
        <taxon>Pseudomonadota</taxon>
        <taxon>Gammaproteobacteria</taxon>
        <taxon>Aeromonadales</taxon>
        <taxon>Aeromonadaceae</taxon>
        <taxon>Zobellella</taxon>
    </lineage>
</organism>
<feature type="transmembrane region" description="Helical" evidence="6">
    <location>
        <begin position="12"/>
        <end position="36"/>
    </location>
</feature>
<dbReference type="InterPro" id="IPR037185">
    <property type="entry name" value="EmrE-like"/>
</dbReference>
<evidence type="ECO:0000313" key="8">
    <source>
        <dbReference type="EMBL" id="GAA3548047.1"/>
    </source>
</evidence>
<keyword evidence="5 6" id="KW-0472">Membrane</keyword>
<comment type="similarity">
    <text evidence="2">Belongs to the EamA transporter family.</text>
</comment>
<evidence type="ECO:0000256" key="5">
    <source>
        <dbReference type="ARBA" id="ARBA00023136"/>
    </source>
</evidence>
<evidence type="ECO:0000256" key="1">
    <source>
        <dbReference type="ARBA" id="ARBA00004141"/>
    </source>
</evidence>
<evidence type="ECO:0000256" key="2">
    <source>
        <dbReference type="ARBA" id="ARBA00007362"/>
    </source>
</evidence>
<dbReference type="Pfam" id="PF00892">
    <property type="entry name" value="EamA"/>
    <property type="match status" value="2"/>
</dbReference>
<feature type="transmembrane region" description="Helical" evidence="6">
    <location>
        <begin position="217"/>
        <end position="238"/>
    </location>
</feature>
<feature type="transmembrane region" description="Helical" evidence="6">
    <location>
        <begin position="100"/>
        <end position="121"/>
    </location>
</feature>
<feature type="transmembrane region" description="Helical" evidence="6">
    <location>
        <begin position="186"/>
        <end position="205"/>
    </location>
</feature>
<feature type="transmembrane region" description="Helical" evidence="6">
    <location>
        <begin position="42"/>
        <end position="62"/>
    </location>
</feature>
<dbReference type="InterPro" id="IPR000620">
    <property type="entry name" value="EamA_dom"/>
</dbReference>
<gene>
    <name evidence="8" type="ORF">GCM10022394_30250</name>
</gene>
<dbReference type="Proteomes" id="UP001500795">
    <property type="component" value="Unassembled WGS sequence"/>
</dbReference>
<proteinExistence type="inferred from homology"/>
<keyword evidence="9" id="KW-1185">Reference proteome</keyword>
<feature type="transmembrane region" description="Helical" evidence="6">
    <location>
        <begin position="158"/>
        <end position="174"/>
    </location>
</feature>
<dbReference type="EMBL" id="BAABCX010000005">
    <property type="protein sequence ID" value="GAA3548047.1"/>
    <property type="molecule type" value="Genomic_DNA"/>
</dbReference>
<keyword evidence="4 6" id="KW-1133">Transmembrane helix</keyword>
<dbReference type="RefSeq" id="WP_344959580.1">
    <property type="nucleotide sequence ID" value="NZ_BAABCX010000005.1"/>
</dbReference>
<dbReference type="PANTHER" id="PTHR32322:SF2">
    <property type="entry name" value="EAMA DOMAIN-CONTAINING PROTEIN"/>
    <property type="match status" value="1"/>
</dbReference>
<accession>A0ABP6W822</accession>
<feature type="domain" description="EamA" evidence="7">
    <location>
        <begin position="156"/>
        <end position="286"/>
    </location>
</feature>
<evidence type="ECO:0000313" key="9">
    <source>
        <dbReference type="Proteomes" id="UP001500795"/>
    </source>
</evidence>
<name>A0ABP6W822_9GAMM</name>
<feature type="transmembrane region" description="Helical" evidence="6">
    <location>
        <begin position="128"/>
        <end position="146"/>
    </location>
</feature>